<dbReference type="AlphaFoldDB" id="A0A428NP15"/>
<reference evidence="1 2" key="1">
    <citation type="submission" date="2017-06" db="EMBL/GenBank/DDBJ databases">
        <title>Comparative genomic analysis of Ambrosia Fusariam Clade fungi.</title>
        <authorList>
            <person name="Stajich J.E."/>
            <person name="Carrillo J."/>
            <person name="Kijimoto T."/>
            <person name="Eskalen A."/>
            <person name="O'Donnell K."/>
            <person name="Kasson M."/>
        </authorList>
    </citation>
    <scope>NUCLEOTIDE SEQUENCE [LARGE SCALE GENOMIC DNA]</scope>
    <source>
        <strain evidence="1 2">NRRL62584</strain>
    </source>
</reference>
<proteinExistence type="predicted"/>
<organism evidence="1 2">
    <name type="scientific">Fusarium duplospermum</name>
    <dbReference type="NCBI Taxonomy" id="1325734"/>
    <lineage>
        <taxon>Eukaryota</taxon>
        <taxon>Fungi</taxon>
        <taxon>Dikarya</taxon>
        <taxon>Ascomycota</taxon>
        <taxon>Pezizomycotina</taxon>
        <taxon>Sordariomycetes</taxon>
        <taxon>Hypocreomycetidae</taxon>
        <taxon>Hypocreales</taxon>
        <taxon>Nectriaceae</taxon>
        <taxon>Fusarium</taxon>
        <taxon>Fusarium solani species complex</taxon>
    </lineage>
</organism>
<dbReference type="EMBL" id="NKCI01000365">
    <property type="protein sequence ID" value="RSL42490.1"/>
    <property type="molecule type" value="Genomic_DNA"/>
</dbReference>
<evidence type="ECO:0000313" key="1">
    <source>
        <dbReference type="EMBL" id="RSL42490.1"/>
    </source>
</evidence>
<gene>
    <name evidence="1" type="ORF">CEP54_015461</name>
</gene>
<evidence type="ECO:0000313" key="2">
    <source>
        <dbReference type="Proteomes" id="UP000288168"/>
    </source>
</evidence>
<keyword evidence="2" id="KW-1185">Reference proteome</keyword>
<accession>A0A428NP15</accession>
<comment type="caution">
    <text evidence="1">The sequence shown here is derived from an EMBL/GenBank/DDBJ whole genome shotgun (WGS) entry which is preliminary data.</text>
</comment>
<dbReference type="OrthoDB" id="2364174at2759"/>
<protein>
    <submittedName>
        <fullName evidence="1">Uncharacterized protein</fullName>
    </submittedName>
</protein>
<sequence length="319" mass="36639">ISLEQHSRNITRSEFATISLPPAEKLPLYVRGDIREKWDSKKPEFEAEISEILGEPWTIDIDPHKIWPYAEEESWAKRYTGELMRDYVKGAIFSFRKFVKNMGEAHKDELNKICTAHTLTMAADANDKTNYCSCEVSPDGELVMIFHPEKLGINIDNALMTEFLREALDAAPTDPGPMSYRVRMEALKYEERIGEKQEELNAMLQQEVAFDPNWEAVFEKMNSSEDAAENWRYGVADQIRWYFGALVSRMNGDGFGTNDVLREGFLEAVEKKTIAFRVVDKTDETYNEYVVEDGVFYVQTTPSRFGVNIDRTGPLVEIL</sequence>
<name>A0A428NP15_9HYPO</name>
<feature type="non-terminal residue" evidence="1">
    <location>
        <position position="1"/>
    </location>
</feature>
<dbReference type="Proteomes" id="UP000288168">
    <property type="component" value="Unassembled WGS sequence"/>
</dbReference>